<feature type="binding site" evidence="17">
    <location>
        <position position="433"/>
    </location>
    <ligand>
        <name>AMP</name>
        <dbReference type="ChEBI" id="CHEBI:456215"/>
    </ligand>
</feature>
<dbReference type="CDD" id="cd01171">
    <property type="entry name" value="YXKO-related"/>
    <property type="match status" value="1"/>
</dbReference>
<feature type="binding site" evidence="18">
    <location>
        <position position="120"/>
    </location>
    <ligand>
        <name>K(+)</name>
        <dbReference type="ChEBI" id="CHEBI:29103"/>
    </ligand>
</feature>
<dbReference type="Gene3D" id="3.40.50.10260">
    <property type="entry name" value="YjeF N-terminal domain"/>
    <property type="match status" value="1"/>
</dbReference>
<dbReference type="InterPro" id="IPR030677">
    <property type="entry name" value="Nnr"/>
</dbReference>
<feature type="binding site" evidence="17">
    <location>
        <position position="434"/>
    </location>
    <ligand>
        <name>(6S)-NADPHX</name>
        <dbReference type="ChEBI" id="CHEBI:64076"/>
    </ligand>
</feature>
<feature type="binding site" evidence="17">
    <location>
        <position position="258"/>
    </location>
    <ligand>
        <name>(6S)-NADPHX</name>
        <dbReference type="ChEBI" id="CHEBI:64076"/>
    </ligand>
</feature>
<comment type="similarity">
    <text evidence="17">Belongs to the NnrD/CARKD family.</text>
</comment>
<comment type="catalytic activity">
    <reaction evidence="2 18 19">
        <text>(6R)-NADPHX = (6S)-NADPHX</text>
        <dbReference type="Rhea" id="RHEA:32227"/>
        <dbReference type="ChEBI" id="CHEBI:64076"/>
        <dbReference type="ChEBI" id="CHEBI:64077"/>
        <dbReference type="EC" id="5.1.99.6"/>
    </reaction>
</comment>
<comment type="cofactor">
    <cofactor evidence="17">
        <name>Mg(2+)</name>
        <dbReference type="ChEBI" id="CHEBI:18420"/>
    </cofactor>
</comment>
<dbReference type="PANTHER" id="PTHR12592:SF0">
    <property type="entry name" value="ATP-DEPENDENT (S)-NAD(P)H-HYDRATE DEHYDRATASE"/>
    <property type="match status" value="1"/>
</dbReference>
<dbReference type="InterPro" id="IPR000631">
    <property type="entry name" value="CARKD"/>
</dbReference>
<evidence type="ECO:0000256" key="18">
    <source>
        <dbReference type="HAMAP-Rule" id="MF_01966"/>
    </source>
</evidence>
<comment type="cofactor">
    <cofactor evidence="18 19">
        <name>K(+)</name>
        <dbReference type="ChEBI" id="CHEBI:29103"/>
    </cofactor>
    <text evidence="18 19">Binds 1 potassium ion per subunit.</text>
</comment>
<accession>A0A2S9GVA0</accession>
<proteinExistence type="inferred from homology"/>
<dbReference type="PANTHER" id="PTHR12592">
    <property type="entry name" value="ATP-DEPENDENT (S)-NAD(P)H-HYDRATE DEHYDRATASE FAMILY MEMBER"/>
    <property type="match status" value="1"/>
</dbReference>
<comment type="function">
    <text evidence="18">Catalyzes the epimerization of the S- and R-forms of NAD(P)HX, a damaged form of NAD(P)H that is a result of enzymatic or heat-dependent hydration. This is a prerequisite for the S-specific NAD(P)H-hydrate dehydratase to allow the repair of both epimers of NAD(P)HX.</text>
</comment>
<keyword evidence="11 18" id="KW-0413">Isomerase</keyword>
<comment type="caution">
    <text evidence="22">The sequence shown here is derived from an EMBL/GenBank/DDBJ whole genome shotgun (WGS) entry which is preliminary data.</text>
</comment>
<keyword evidence="23" id="KW-1185">Reference proteome</keyword>
<evidence type="ECO:0000256" key="10">
    <source>
        <dbReference type="ARBA" id="ARBA00023027"/>
    </source>
</evidence>
<gene>
    <name evidence="18" type="primary">nnrE</name>
    <name evidence="17" type="synonym">nnrD</name>
    <name evidence="22" type="ORF">S2091_3593</name>
</gene>
<dbReference type="InterPro" id="IPR036652">
    <property type="entry name" value="YjeF_N_dom_sf"/>
</dbReference>
<feature type="domain" description="YjeF C-terminal" evidence="20">
    <location>
        <begin position="223"/>
        <end position="494"/>
    </location>
</feature>
<dbReference type="EC" id="4.2.1.136" evidence="19"/>
<dbReference type="InterPro" id="IPR004443">
    <property type="entry name" value="YjeF_N_dom"/>
</dbReference>
<keyword evidence="6 17" id="KW-0547">Nucleotide-binding</keyword>
<reference evidence="22 23" key="1">
    <citation type="submission" date="2018-02" db="EMBL/GenBank/DDBJ databases">
        <title>Solimicrobium silvestre gen. nov., sp. nov., isolated from alpine forest soil.</title>
        <authorList>
            <person name="Margesin R."/>
            <person name="Albuquerque L."/>
            <person name="Zhang D.-C."/>
            <person name="Froufe H.J.C."/>
            <person name="Severino R."/>
            <person name="Roxo I."/>
            <person name="Egas C."/>
            <person name="Da Costa M.S."/>
        </authorList>
    </citation>
    <scope>NUCLEOTIDE SEQUENCE [LARGE SCALE GENOMIC DNA]</scope>
    <source>
        <strain evidence="22 23">S20-91</strain>
    </source>
</reference>
<comment type="catalytic activity">
    <reaction evidence="15 17 19">
        <text>(6S)-NADHX + ADP = AMP + phosphate + NADH + H(+)</text>
        <dbReference type="Rhea" id="RHEA:32223"/>
        <dbReference type="ChEBI" id="CHEBI:15378"/>
        <dbReference type="ChEBI" id="CHEBI:43474"/>
        <dbReference type="ChEBI" id="CHEBI:57945"/>
        <dbReference type="ChEBI" id="CHEBI:64074"/>
        <dbReference type="ChEBI" id="CHEBI:456215"/>
        <dbReference type="ChEBI" id="CHEBI:456216"/>
        <dbReference type="EC" id="4.2.1.136"/>
    </reaction>
</comment>
<feature type="binding site" evidence="17">
    <location>
        <position position="313"/>
    </location>
    <ligand>
        <name>(6S)-NADPHX</name>
        <dbReference type="ChEBI" id="CHEBI:64076"/>
    </ligand>
</feature>
<dbReference type="GO" id="GO:0005524">
    <property type="term" value="F:ATP binding"/>
    <property type="evidence" value="ECO:0007669"/>
    <property type="project" value="UniProtKB-UniRule"/>
</dbReference>
<feature type="binding site" evidence="18">
    <location>
        <position position="160"/>
    </location>
    <ligand>
        <name>K(+)</name>
        <dbReference type="ChEBI" id="CHEBI:29103"/>
    </ligand>
</feature>
<feature type="binding site" evidence="18">
    <location>
        <position position="157"/>
    </location>
    <ligand>
        <name>(6S)-NADPHX</name>
        <dbReference type="ChEBI" id="CHEBI:64076"/>
    </ligand>
</feature>
<dbReference type="Pfam" id="PF01256">
    <property type="entry name" value="Carb_kinase"/>
    <property type="match status" value="1"/>
</dbReference>
<evidence type="ECO:0000256" key="12">
    <source>
        <dbReference type="ARBA" id="ARBA00023239"/>
    </source>
</evidence>
<dbReference type="EMBL" id="PUGF01000020">
    <property type="protein sequence ID" value="PRC91655.1"/>
    <property type="molecule type" value="Genomic_DNA"/>
</dbReference>
<keyword evidence="12 17" id="KW-0456">Lyase</keyword>
<dbReference type="NCBIfam" id="TIGR00197">
    <property type="entry name" value="yjeF_nterm"/>
    <property type="match status" value="1"/>
</dbReference>
<dbReference type="AlphaFoldDB" id="A0A2S9GVA0"/>
<evidence type="ECO:0000256" key="11">
    <source>
        <dbReference type="ARBA" id="ARBA00023235"/>
    </source>
</evidence>
<name>A0A2S9GVA0_9BURK</name>
<dbReference type="InterPro" id="IPR029056">
    <property type="entry name" value="Ribokinase-like"/>
</dbReference>
<protein>
    <recommendedName>
        <fullName evidence="19">Bifunctional NAD(P)H-hydrate repair enzyme</fullName>
    </recommendedName>
    <alternativeName>
        <fullName evidence="19">Nicotinamide nucleotide repair protein</fullName>
    </alternativeName>
    <domain>
        <recommendedName>
            <fullName evidence="19">ADP-dependent (S)-NAD(P)H-hydrate dehydratase</fullName>
            <ecNumber evidence="19">4.2.1.136</ecNumber>
        </recommendedName>
        <alternativeName>
            <fullName evidence="19">ADP-dependent NAD(P)HX dehydratase</fullName>
        </alternativeName>
    </domain>
    <domain>
        <recommendedName>
            <fullName evidence="19">NAD(P)H-hydrate epimerase</fullName>
            <ecNumber evidence="19">5.1.99.6</ecNumber>
        </recommendedName>
    </domain>
</protein>
<feature type="domain" description="YjeF N-terminal" evidence="21">
    <location>
        <begin position="8"/>
        <end position="215"/>
    </location>
</feature>
<evidence type="ECO:0000256" key="17">
    <source>
        <dbReference type="HAMAP-Rule" id="MF_01965"/>
    </source>
</evidence>
<comment type="catalytic activity">
    <reaction evidence="16 17 19">
        <text>(6S)-NADPHX + ADP = AMP + phosphate + NADPH + H(+)</text>
        <dbReference type="Rhea" id="RHEA:32235"/>
        <dbReference type="ChEBI" id="CHEBI:15378"/>
        <dbReference type="ChEBI" id="CHEBI:43474"/>
        <dbReference type="ChEBI" id="CHEBI:57783"/>
        <dbReference type="ChEBI" id="CHEBI:64076"/>
        <dbReference type="ChEBI" id="CHEBI:456215"/>
        <dbReference type="ChEBI" id="CHEBI:456216"/>
        <dbReference type="EC" id="4.2.1.136"/>
    </reaction>
</comment>
<evidence type="ECO:0000256" key="8">
    <source>
        <dbReference type="ARBA" id="ARBA00022857"/>
    </source>
</evidence>
<dbReference type="HAMAP" id="MF_01966">
    <property type="entry name" value="NADHX_epimerase"/>
    <property type="match status" value="1"/>
</dbReference>
<evidence type="ECO:0000256" key="15">
    <source>
        <dbReference type="ARBA" id="ARBA00048238"/>
    </source>
</evidence>
<evidence type="ECO:0000256" key="9">
    <source>
        <dbReference type="ARBA" id="ARBA00022958"/>
    </source>
</evidence>
<evidence type="ECO:0000259" key="21">
    <source>
        <dbReference type="PROSITE" id="PS51385"/>
    </source>
</evidence>
<evidence type="ECO:0000256" key="2">
    <source>
        <dbReference type="ARBA" id="ARBA00000909"/>
    </source>
</evidence>
<comment type="subunit">
    <text evidence="17">Homotetramer.</text>
</comment>
<evidence type="ECO:0000256" key="6">
    <source>
        <dbReference type="ARBA" id="ARBA00022741"/>
    </source>
</evidence>
<dbReference type="GO" id="GO:0052855">
    <property type="term" value="F:ADP-dependent NAD(P)H-hydrate dehydratase activity"/>
    <property type="evidence" value="ECO:0007669"/>
    <property type="project" value="UniProtKB-UniRule"/>
</dbReference>
<dbReference type="GO" id="GO:0046872">
    <property type="term" value="F:metal ion binding"/>
    <property type="evidence" value="ECO:0007669"/>
    <property type="project" value="UniProtKB-UniRule"/>
</dbReference>
<dbReference type="SUPFAM" id="SSF53613">
    <property type="entry name" value="Ribokinase-like"/>
    <property type="match status" value="1"/>
</dbReference>
<dbReference type="OrthoDB" id="9806925at2"/>
<feature type="binding site" evidence="18">
    <location>
        <begin position="55"/>
        <end position="59"/>
    </location>
    <ligand>
        <name>(6S)-NADPHX</name>
        <dbReference type="ChEBI" id="CHEBI:64076"/>
    </ligand>
</feature>
<evidence type="ECO:0000256" key="5">
    <source>
        <dbReference type="ARBA" id="ARBA00022723"/>
    </source>
</evidence>
<dbReference type="SUPFAM" id="SSF64153">
    <property type="entry name" value="YjeF N-terminal domain-like"/>
    <property type="match status" value="1"/>
</dbReference>
<sequence>MLYTIKQLRQIEQSALSSLEPGTLMRAAGKAAAQAALQLLKTPNQAVLILVGPGNNGGDALEAAVHLANAGHQIFVLHSPSKTARSPSGQQAFNQAQACTQINWLASDAPLQDNYALVIDGLFGIGLTQLAQQKISPALQKQITQCNAMSCPILALDVPSGLDADTGTIITNIAIQASHTITFIADKAGLHTGDGQDYAGLVEVADLDIALEYFPVSVSELNKPALFPDIAKPRRHNSHKGSNGTVAVIGGAVGMQGAVILAARAALYSGAGRTVASFVEATPNFDAQQPELMCRPAQQVQFNPDTVVVIGPGLGNSIASFDLVSRALLSTSPLIIDADALNLMAQQPALHALCNGRDKLSTLLTPHPLEAARLLGCSVEIIQADRISAAKKLARQYSSVVILKGSGSIIAHPDGNMVINPTGNAGLASGGTGDVLGGVCGALMAQHKNMWQAALAATYLHGTAADSLVALGIGPIGLCASELLVEIRKQLNTLLK</sequence>
<dbReference type="Pfam" id="PF03853">
    <property type="entry name" value="YjeF_N"/>
    <property type="match status" value="1"/>
</dbReference>
<comment type="similarity">
    <text evidence="4 19">In the C-terminal section; belongs to the NnrD/CARKD family.</text>
</comment>
<keyword evidence="5 18" id="KW-0479">Metal-binding</keyword>
<keyword evidence="7 17" id="KW-0067">ATP-binding</keyword>
<evidence type="ECO:0000313" key="23">
    <source>
        <dbReference type="Proteomes" id="UP000237839"/>
    </source>
</evidence>
<dbReference type="RefSeq" id="WP_105533342.1">
    <property type="nucleotide sequence ID" value="NZ_PUGF01000020.1"/>
</dbReference>
<evidence type="ECO:0000256" key="13">
    <source>
        <dbReference type="ARBA" id="ARBA00023268"/>
    </source>
</evidence>
<comment type="catalytic activity">
    <reaction evidence="1 18 19">
        <text>(6R)-NADHX = (6S)-NADHX</text>
        <dbReference type="Rhea" id="RHEA:32215"/>
        <dbReference type="ChEBI" id="CHEBI:64074"/>
        <dbReference type="ChEBI" id="CHEBI:64075"/>
        <dbReference type="EC" id="5.1.99.6"/>
    </reaction>
</comment>
<comment type="caution">
    <text evidence="18">Lacks conserved residue(s) required for the propagation of feature annotation.</text>
</comment>
<dbReference type="NCBIfam" id="TIGR00196">
    <property type="entry name" value="yjeF_cterm"/>
    <property type="match status" value="1"/>
</dbReference>
<dbReference type="GO" id="GO:0052856">
    <property type="term" value="F:NAD(P)HX epimerase activity"/>
    <property type="evidence" value="ECO:0007669"/>
    <property type="project" value="UniProtKB-UniRule"/>
</dbReference>
<evidence type="ECO:0000313" key="22">
    <source>
        <dbReference type="EMBL" id="PRC91655.1"/>
    </source>
</evidence>
<organism evidence="22 23">
    <name type="scientific">Solimicrobium silvestre</name>
    <dbReference type="NCBI Taxonomy" id="2099400"/>
    <lineage>
        <taxon>Bacteria</taxon>
        <taxon>Pseudomonadati</taxon>
        <taxon>Pseudomonadota</taxon>
        <taxon>Betaproteobacteria</taxon>
        <taxon>Burkholderiales</taxon>
        <taxon>Oxalobacteraceae</taxon>
        <taxon>Solimicrobium</taxon>
    </lineage>
</organism>
<dbReference type="Gene3D" id="3.40.1190.20">
    <property type="match status" value="1"/>
</dbReference>
<dbReference type="PROSITE" id="PS51383">
    <property type="entry name" value="YJEF_C_3"/>
    <property type="match status" value="1"/>
</dbReference>
<evidence type="ECO:0000256" key="19">
    <source>
        <dbReference type="PIRNR" id="PIRNR017184"/>
    </source>
</evidence>
<comment type="similarity">
    <text evidence="3 19">In the N-terminal section; belongs to the NnrE/AIBP family.</text>
</comment>
<evidence type="ECO:0000256" key="14">
    <source>
        <dbReference type="ARBA" id="ARBA00025153"/>
    </source>
</evidence>
<dbReference type="Proteomes" id="UP000237839">
    <property type="component" value="Unassembled WGS sequence"/>
</dbReference>
<evidence type="ECO:0000256" key="1">
    <source>
        <dbReference type="ARBA" id="ARBA00000013"/>
    </source>
</evidence>
<dbReference type="GO" id="GO:0110051">
    <property type="term" value="P:metabolite repair"/>
    <property type="evidence" value="ECO:0007669"/>
    <property type="project" value="TreeGrafter"/>
</dbReference>
<keyword evidence="9 18" id="KW-0630">Potassium</keyword>
<dbReference type="GO" id="GO:0046496">
    <property type="term" value="P:nicotinamide nucleotide metabolic process"/>
    <property type="evidence" value="ECO:0007669"/>
    <property type="project" value="UniProtKB-UniRule"/>
</dbReference>
<dbReference type="PROSITE" id="PS51385">
    <property type="entry name" value="YJEF_N"/>
    <property type="match status" value="1"/>
</dbReference>
<evidence type="ECO:0000256" key="4">
    <source>
        <dbReference type="ARBA" id="ARBA00009524"/>
    </source>
</evidence>
<comment type="function">
    <text evidence="17">Catalyzes the dehydration of the S-form of NAD(P)HX at the expense of ADP, which is converted to AMP. Together with NAD(P)HX epimerase, which catalyzes the epimerization of the S- and R-forms, the enzyme allows the repair of both epimers of NAD(P)HX, a damaged form of NAD(P)H that is a result of enzymatic or heat-dependent hydration.</text>
</comment>
<comment type="function">
    <text evidence="14 19">Bifunctional enzyme that catalyzes the epimerization of the S- and R-forms of NAD(P)HX and the dehydration of the S-form of NAD(P)HX at the expense of ADP, which is converted to AMP. This allows the repair of both epimers of NAD(P)HX, a damaged form of NAD(P)H that is a result of enzymatic or heat-dependent hydration.</text>
</comment>
<dbReference type="PIRSF" id="PIRSF017184">
    <property type="entry name" value="Nnr"/>
    <property type="match status" value="1"/>
</dbReference>
<feature type="binding site" evidence="18">
    <location>
        <position position="56"/>
    </location>
    <ligand>
        <name>K(+)</name>
        <dbReference type="ChEBI" id="CHEBI:29103"/>
    </ligand>
</feature>
<evidence type="ECO:0000256" key="7">
    <source>
        <dbReference type="ARBA" id="ARBA00022840"/>
    </source>
</evidence>
<comment type="similarity">
    <text evidence="18">Belongs to the NnrE/AIBP family.</text>
</comment>
<keyword evidence="13" id="KW-0511">Multifunctional enzyme</keyword>
<evidence type="ECO:0000259" key="20">
    <source>
        <dbReference type="PROSITE" id="PS51383"/>
    </source>
</evidence>
<feature type="binding site" evidence="17">
    <location>
        <begin position="404"/>
        <end position="408"/>
    </location>
    <ligand>
        <name>AMP</name>
        <dbReference type="ChEBI" id="CHEBI:456215"/>
    </ligand>
</feature>
<feature type="binding site" evidence="17">
    <location>
        <position position="367"/>
    </location>
    <ligand>
        <name>(6S)-NADPHX</name>
        <dbReference type="ChEBI" id="CHEBI:64076"/>
    </ligand>
</feature>
<evidence type="ECO:0000256" key="3">
    <source>
        <dbReference type="ARBA" id="ARBA00006001"/>
    </source>
</evidence>
<evidence type="ECO:0000256" key="16">
    <source>
        <dbReference type="ARBA" id="ARBA00049209"/>
    </source>
</evidence>
<dbReference type="HAMAP" id="MF_01965">
    <property type="entry name" value="NADHX_dehydratase"/>
    <property type="match status" value="1"/>
</dbReference>
<dbReference type="EC" id="5.1.99.6" evidence="19"/>
<keyword evidence="8 17" id="KW-0521">NADP</keyword>
<keyword evidence="10 17" id="KW-0520">NAD</keyword>